<dbReference type="Proteomes" id="UP000001695">
    <property type="component" value="Plasmid pBIND01"/>
</dbReference>
<dbReference type="PANTHER" id="PTHR12302:SF26">
    <property type="entry name" value="BLR1266 PROTEIN"/>
    <property type="match status" value="1"/>
</dbReference>
<dbReference type="KEGG" id="bid:Bind_3848"/>
<dbReference type="RefSeq" id="WP_012382990.1">
    <property type="nucleotide sequence ID" value="NC_010580.1"/>
</dbReference>
<dbReference type="PROSITE" id="PS50830">
    <property type="entry name" value="TNASE_3"/>
    <property type="match status" value="1"/>
</dbReference>
<accession>B2ILH7</accession>
<name>B2ILH7_BEII9</name>
<dbReference type="PANTHER" id="PTHR12302">
    <property type="entry name" value="EBNA2 BINDING PROTEIN P100"/>
    <property type="match status" value="1"/>
</dbReference>
<geneLocation type="plasmid" evidence="2 3">
    <name>pBIND01</name>
</geneLocation>
<protein>
    <submittedName>
        <fullName evidence="2">Nuclease (SNase domain protein)</fullName>
    </submittedName>
</protein>
<dbReference type="OrthoDB" id="7922211at2"/>
<dbReference type="SMART" id="SM00318">
    <property type="entry name" value="SNc"/>
    <property type="match status" value="1"/>
</dbReference>
<dbReference type="EMBL" id="CP001017">
    <property type="protein sequence ID" value="ACB97377.1"/>
    <property type="molecule type" value="Genomic_DNA"/>
</dbReference>
<dbReference type="HOGENOM" id="CLU_046484_6_1_5"/>
<dbReference type="Pfam" id="PF00565">
    <property type="entry name" value="SNase"/>
    <property type="match status" value="1"/>
</dbReference>
<evidence type="ECO:0000313" key="3">
    <source>
        <dbReference type="Proteomes" id="UP000001695"/>
    </source>
</evidence>
<keyword evidence="3" id="KW-1185">Reference proteome</keyword>
<dbReference type="InterPro" id="IPR016071">
    <property type="entry name" value="Staphylococal_nuclease_OB-fold"/>
</dbReference>
<dbReference type="AlphaFoldDB" id="B2ILH7"/>
<organism evidence="2 3">
    <name type="scientific">Beijerinckia indica subsp. indica (strain ATCC 9039 / DSM 1715 / NCIMB 8712)</name>
    <dbReference type="NCBI Taxonomy" id="395963"/>
    <lineage>
        <taxon>Bacteria</taxon>
        <taxon>Pseudomonadati</taxon>
        <taxon>Pseudomonadota</taxon>
        <taxon>Alphaproteobacteria</taxon>
        <taxon>Hyphomicrobiales</taxon>
        <taxon>Beijerinckiaceae</taxon>
        <taxon>Beijerinckia</taxon>
    </lineage>
</organism>
<dbReference type="InterPro" id="IPR035437">
    <property type="entry name" value="SNase_OB-fold_sf"/>
</dbReference>
<dbReference type="Gene3D" id="2.40.50.90">
    <property type="match status" value="1"/>
</dbReference>
<gene>
    <name evidence="2" type="ordered locus">Bind_3848</name>
</gene>
<sequence>MNFPLREQAICSIFFFAFTQVPANAQISEHNEQALVSDIKASVIDGDTFRDPRDGQSYRLFGIDACEKDQDAYTSLGQAWPCGAVATTWLASHVVGRAVTCTIIKPDIYGRKLAKCGTEETPDLGAAMVQEGQAVVYRFYGRPTEPAYLPLEAKAQTEHRGIWQGAVQDPAAWRHDHHAHHDQAVE</sequence>
<reference evidence="2 3" key="1">
    <citation type="submission" date="2008-03" db="EMBL/GenBank/DDBJ databases">
        <title>Complete sequence of plasmid1 of Beijerinckia indica subsp. indica ATCC 9039.</title>
        <authorList>
            <consortium name="US DOE Joint Genome Institute"/>
            <person name="Copeland A."/>
            <person name="Lucas S."/>
            <person name="Lapidus A."/>
            <person name="Glavina del Rio T."/>
            <person name="Dalin E."/>
            <person name="Tice H."/>
            <person name="Bruce D."/>
            <person name="Goodwin L."/>
            <person name="Pitluck S."/>
            <person name="LaButti K."/>
            <person name="Schmutz J."/>
            <person name="Larimer F."/>
            <person name="Land M."/>
            <person name="Hauser L."/>
            <person name="Kyrpides N."/>
            <person name="Mikhailova N."/>
            <person name="Dunfield P.F."/>
            <person name="Dedysh S.N."/>
            <person name="Liesack W."/>
            <person name="Saw J.H."/>
            <person name="Alam M."/>
            <person name="Chen Y."/>
            <person name="Murrell J.C."/>
            <person name="Richardson P."/>
        </authorList>
    </citation>
    <scope>NUCLEOTIDE SEQUENCE [LARGE SCALE GENOMIC DNA]</scope>
    <source>
        <strain evidence="3">ATCC 9039 / DSM 1715 / NCIMB 8712</strain>
        <plasmid evidence="2 3">pBIND01</plasmid>
    </source>
</reference>
<feature type="domain" description="TNase-like" evidence="1">
    <location>
        <begin position="43"/>
        <end position="165"/>
    </location>
</feature>
<dbReference type="SUPFAM" id="SSF50199">
    <property type="entry name" value="Staphylococcal nuclease"/>
    <property type="match status" value="1"/>
</dbReference>
<proteinExistence type="predicted"/>
<evidence type="ECO:0000313" key="2">
    <source>
        <dbReference type="EMBL" id="ACB97377.1"/>
    </source>
</evidence>
<evidence type="ECO:0000259" key="1">
    <source>
        <dbReference type="PROSITE" id="PS50830"/>
    </source>
</evidence>
<keyword evidence="2" id="KW-0614">Plasmid</keyword>